<comment type="cofactor">
    <cofactor evidence="1">
        <name>[4Fe-4S] cluster</name>
        <dbReference type="ChEBI" id="CHEBI:49883"/>
    </cofactor>
</comment>
<dbReference type="InterPro" id="IPR013785">
    <property type="entry name" value="Aldolase_TIM"/>
</dbReference>
<dbReference type="SFLD" id="SFLDG01066">
    <property type="entry name" value="organic_radical-activating_enz"/>
    <property type="match status" value="1"/>
</dbReference>
<dbReference type="InterPro" id="IPR012837">
    <property type="entry name" value="NrdG"/>
</dbReference>
<keyword evidence="4" id="KW-0479">Metal-binding</keyword>
<accession>A0A1I4NPX2</accession>
<protein>
    <recommendedName>
        <fullName evidence="7">Anaerobic ribonucleoside-triphosphate reductase-activating protein</fullName>
        <ecNumber evidence="7">1.97.1.-</ecNumber>
    </recommendedName>
</protein>
<dbReference type="OrthoDB" id="9782387at2"/>
<proteinExistence type="inferred from homology"/>
<sequence>MVKIRLASPITTDSVVDGKGLRTVIWCQGCTHHCQGCHNADTQDLNGGFEQEINDLVQAVLAVELQSGVTFSGGEPMLQPVACTAIAEKLKSRGVNIWCYTGFTFEELLNRPDCLKFLQYIDVLIDGKFELALKSYDLLFKGSANQRIIDVSESLKEKKVVLYEPLP</sequence>
<evidence type="ECO:0000256" key="5">
    <source>
        <dbReference type="ARBA" id="ARBA00023004"/>
    </source>
</evidence>
<comment type="function">
    <text evidence="7">Activation of anaerobic ribonucleoside-triphosphate reductase under anaerobic conditions by generation of an organic free radical, using S-adenosylmethionine and reduced flavodoxin as cosubstrates to produce 5'-deoxy-adenosine.</text>
</comment>
<dbReference type="PANTHER" id="PTHR30352">
    <property type="entry name" value="PYRUVATE FORMATE-LYASE-ACTIVATING ENZYME"/>
    <property type="match status" value="1"/>
</dbReference>
<dbReference type="GO" id="GO:0004748">
    <property type="term" value="F:ribonucleoside-diphosphate reductase activity, thioredoxin disulfide as acceptor"/>
    <property type="evidence" value="ECO:0007669"/>
    <property type="project" value="TreeGrafter"/>
</dbReference>
<dbReference type="PANTHER" id="PTHR30352:SF2">
    <property type="entry name" value="ANAEROBIC RIBONUCLEOSIDE-TRIPHOSPHATE REDUCTASE-ACTIVATING PROTEIN"/>
    <property type="match status" value="1"/>
</dbReference>
<evidence type="ECO:0000313" key="8">
    <source>
        <dbReference type="EMBL" id="SFM17574.1"/>
    </source>
</evidence>
<evidence type="ECO:0000256" key="7">
    <source>
        <dbReference type="PIRNR" id="PIRNR000368"/>
    </source>
</evidence>
<dbReference type="GO" id="GO:0046872">
    <property type="term" value="F:metal ion binding"/>
    <property type="evidence" value="ECO:0007669"/>
    <property type="project" value="UniProtKB-KW"/>
</dbReference>
<dbReference type="GO" id="GO:0043365">
    <property type="term" value="F:[formate-C-acetyltransferase]-activating enzyme activity"/>
    <property type="evidence" value="ECO:0007669"/>
    <property type="project" value="InterPro"/>
</dbReference>
<dbReference type="Gene3D" id="3.20.20.70">
    <property type="entry name" value="Aldolase class I"/>
    <property type="match status" value="1"/>
</dbReference>
<dbReference type="InterPro" id="IPR058240">
    <property type="entry name" value="rSAM_sf"/>
</dbReference>
<evidence type="ECO:0000256" key="6">
    <source>
        <dbReference type="ARBA" id="ARBA00023014"/>
    </source>
</evidence>
<dbReference type="Pfam" id="PF13353">
    <property type="entry name" value="Fer4_12"/>
    <property type="match status" value="1"/>
</dbReference>
<dbReference type="STRING" id="1123291.SAMN04490355_105030"/>
<dbReference type="SFLD" id="SFLDG01063">
    <property type="entry name" value="activating_enzymes__group_1"/>
    <property type="match status" value="1"/>
</dbReference>
<dbReference type="SFLD" id="SFLDS00029">
    <property type="entry name" value="Radical_SAM"/>
    <property type="match status" value="1"/>
</dbReference>
<keyword evidence="2" id="KW-0004">4Fe-4S</keyword>
<dbReference type="NCBIfam" id="TIGR02491">
    <property type="entry name" value="NrdG"/>
    <property type="match status" value="1"/>
</dbReference>
<evidence type="ECO:0000256" key="2">
    <source>
        <dbReference type="ARBA" id="ARBA00022485"/>
    </source>
</evidence>
<dbReference type="InterPro" id="IPR034457">
    <property type="entry name" value="Organic_radical-activating"/>
</dbReference>
<dbReference type="PIRSF" id="PIRSF000368">
    <property type="entry name" value="NrdG"/>
    <property type="match status" value="1"/>
</dbReference>
<dbReference type="InterPro" id="IPR007197">
    <property type="entry name" value="rSAM"/>
</dbReference>
<dbReference type="CDD" id="cd01335">
    <property type="entry name" value="Radical_SAM"/>
    <property type="match status" value="1"/>
</dbReference>
<evidence type="ECO:0000313" key="9">
    <source>
        <dbReference type="Proteomes" id="UP000199520"/>
    </source>
</evidence>
<keyword evidence="9" id="KW-1185">Reference proteome</keyword>
<evidence type="ECO:0000256" key="4">
    <source>
        <dbReference type="ARBA" id="ARBA00022723"/>
    </source>
</evidence>
<gene>
    <name evidence="8" type="ORF">SAMN04490355_105030</name>
</gene>
<keyword evidence="7" id="KW-0560">Oxidoreductase</keyword>
<dbReference type="RefSeq" id="WP_090942203.1">
    <property type="nucleotide sequence ID" value="NZ_FOTS01000050.1"/>
</dbReference>
<dbReference type="SUPFAM" id="SSF102114">
    <property type="entry name" value="Radical SAM enzymes"/>
    <property type="match status" value="1"/>
</dbReference>
<keyword evidence="3" id="KW-0949">S-adenosyl-L-methionine</keyword>
<comment type="similarity">
    <text evidence="7">Belongs to the organic radical-activating enzymes family.</text>
</comment>
<keyword evidence="5" id="KW-0408">Iron</keyword>
<dbReference type="GO" id="GO:0051539">
    <property type="term" value="F:4 iron, 4 sulfur cluster binding"/>
    <property type="evidence" value="ECO:0007669"/>
    <property type="project" value="UniProtKB-KW"/>
</dbReference>
<organism evidence="8 9">
    <name type="scientific">Pelosinus propionicus DSM 13327</name>
    <dbReference type="NCBI Taxonomy" id="1123291"/>
    <lineage>
        <taxon>Bacteria</taxon>
        <taxon>Bacillati</taxon>
        <taxon>Bacillota</taxon>
        <taxon>Negativicutes</taxon>
        <taxon>Selenomonadales</taxon>
        <taxon>Sporomusaceae</taxon>
        <taxon>Pelosinus</taxon>
    </lineage>
</organism>
<dbReference type="AlphaFoldDB" id="A0A1I4NPX2"/>
<name>A0A1I4NPX2_9FIRM</name>
<reference evidence="9" key="1">
    <citation type="submission" date="2016-10" db="EMBL/GenBank/DDBJ databases">
        <authorList>
            <person name="Varghese N."/>
            <person name="Submissions S."/>
        </authorList>
    </citation>
    <scope>NUCLEOTIDE SEQUENCE [LARGE SCALE GENOMIC DNA]</scope>
    <source>
        <strain evidence="9">DSM 13327</strain>
    </source>
</reference>
<dbReference type="SFLD" id="SFLDF00299">
    <property type="entry name" value="anaerobic_ribonucleoside-triph"/>
    <property type="match status" value="1"/>
</dbReference>
<dbReference type="EC" id="1.97.1.-" evidence="7"/>
<evidence type="ECO:0000256" key="1">
    <source>
        <dbReference type="ARBA" id="ARBA00001966"/>
    </source>
</evidence>
<keyword evidence="6" id="KW-0411">Iron-sulfur</keyword>
<dbReference type="Proteomes" id="UP000199520">
    <property type="component" value="Unassembled WGS sequence"/>
</dbReference>
<evidence type="ECO:0000256" key="3">
    <source>
        <dbReference type="ARBA" id="ARBA00022691"/>
    </source>
</evidence>
<dbReference type="EMBL" id="FOTS01000050">
    <property type="protein sequence ID" value="SFM17574.1"/>
    <property type="molecule type" value="Genomic_DNA"/>
</dbReference>